<accession>A0A2Z4Q6U5</accession>
<evidence type="ECO:0000313" key="2">
    <source>
        <dbReference type="Proteomes" id="UP000250990"/>
    </source>
</evidence>
<dbReference type="Proteomes" id="UP000250990">
    <property type="component" value="Segment"/>
</dbReference>
<dbReference type="InterPro" id="IPR010281">
    <property type="entry name" value="DUF885"/>
</dbReference>
<dbReference type="Pfam" id="PF05960">
    <property type="entry name" value="DUF885"/>
    <property type="match status" value="1"/>
</dbReference>
<protein>
    <submittedName>
        <fullName evidence="1">Uncharacterized protein</fullName>
    </submittedName>
</protein>
<name>A0A2Z4Q6U5_9CAUD</name>
<dbReference type="EMBL" id="MH271308">
    <property type="protein sequence ID" value="AWY05761.2"/>
    <property type="molecule type" value="Genomic_DNA"/>
</dbReference>
<keyword evidence="2" id="KW-1185">Reference proteome</keyword>
<gene>
    <name evidence="1" type="primary">76</name>
    <name evidence="1" type="ORF">PBI_PERCIVAL_76</name>
</gene>
<proteinExistence type="predicted"/>
<evidence type="ECO:0000313" key="1">
    <source>
        <dbReference type="EMBL" id="AWY05761.2"/>
    </source>
</evidence>
<sequence length="56" mass="6195">MWSCFYRKVGQRIWQKIHDEMAAREGAAFSEKAFHKAALDLGGVGLDTLQTALLGA</sequence>
<reference evidence="2" key="1">
    <citation type="submission" date="2018-04" db="EMBL/GenBank/DDBJ databases">
        <authorList>
            <person name="Go L.Y."/>
            <person name="Mitchell J.A."/>
        </authorList>
    </citation>
    <scope>NUCLEOTIDE SEQUENCE [LARGE SCALE GENOMIC DNA]</scope>
</reference>
<organism evidence="1 2">
    <name type="scientific">Microbacterium phage Percival</name>
    <dbReference type="NCBI Taxonomy" id="2201439"/>
    <lineage>
        <taxon>Viruses</taxon>
        <taxon>Duplodnaviria</taxon>
        <taxon>Heunggongvirae</taxon>
        <taxon>Uroviricota</taxon>
        <taxon>Caudoviricetes</taxon>
        <taxon>Casidaviridae</taxon>
        <taxon>Percivalvirus</taxon>
        <taxon>Percivalvirus percival</taxon>
    </lineage>
</organism>